<dbReference type="AlphaFoldDB" id="A0A650CF25"/>
<dbReference type="InterPro" id="IPR043963">
    <property type="entry name" value="DUF5751"/>
</dbReference>
<sequence>MQYKNILTLISVNNDNFENYFRKIFLDVRSSGSKKTTINVFTEIQYPELVTLIREALLENIDIGYELFLWKKNEVDIFLKNLEKSEVDGLLVYCDDENKVFMSKIVDNLPTAIKRNLIKDFCRKLS</sequence>
<evidence type="ECO:0000313" key="4">
    <source>
        <dbReference type="Proteomes" id="UP000427373"/>
    </source>
</evidence>
<dbReference type="Pfam" id="PF19025">
    <property type="entry name" value="DUF5751"/>
    <property type="match status" value="1"/>
</dbReference>
<dbReference type="EMBL" id="JACHFY010000002">
    <property type="protein sequence ID" value="MBB5252922.1"/>
    <property type="molecule type" value="Genomic_DNA"/>
</dbReference>
<dbReference type="GeneID" id="42800039"/>
<keyword evidence="4" id="KW-1185">Reference proteome</keyword>
<dbReference type="Gene3D" id="3.40.50.11100">
    <property type="match status" value="1"/>
</dbReference>
<evidence type="ECO:0000313" key="5">
    <source>
        <dbReference type="Proteomes" id="UP000582213"/>
    </source>
</evidence>
<dbReference type="EMBL" id="CP045484">
    <property type="protein sequence ID" value="QGR16147.1"/>
    <property type="molecule type" value="Genomic_DNA"/>
</dbReference>
<reference evidence="2 5" key="2">
    <citation type="submission" date="2020-08" db="EMBL/GenBank/DDBJ databases">
        <title>Genomic Encyclopedia of Type Strains, Phase IV (KMG-IV): sequencing the most valuable type-strain genomes for metagenomic binning, comparative biology and taxonomic classification.</title>
        <authorList>
            <person name="Goeker M."/>
        </authorList>
    </citation>
    <scope>NUCLEOTIDE SEQUENCE [LARGE SCALE GENOMIC DNA]</scope>
    <source>
        <strain evidence="2 5">DSM 12421</strain>
    </source>
</reference>
<reference evidence="3 4" key="1">
    <citation type="submission" date="2019-10" db="EMBL/GenBank/DDBJ databases">
        <title>Genome Sequences from Six Type Strain Members of the Archaeal Family Sulfolobaceae: Acidianus ambivalens, Acidianus infernus, Metallosphaera prunae, Stygiolobus azoricus, Sulfolobus metallicus, and Sulfurisphaera ohwakuensis.</title>
        <authorList>
            <person name="Counts J.A."/>
            <person name="Kelly R.M."/>
        </authorList>
    </citation>
    <scope>NUCLEOTIDE SEQUENCE [LARGE SCALE GENOMIC DNA]</scope>
    <source>
        <strain evidence="3 4">TA-1</strain>
    </source>
</reference>
<feature type="domain" description="DUF5751" evidence="1">
    <location>
        <begin position="8"/>
        <end position="123"/>
    </location>
</feature>
<dbReference type="RefSeq" id="WP_156013730.1">
    <property type="nucleotide sequence ID" value="NZ_CP045484.1"/>
</dbReference>
<dbReference type="Proteomes" id="UP000427373">
    <property type="component" value="Chromosome"/>
</dbReference>
<name>A0A650CF25_SULOH</name>
<organism evidence="3 4">
    <name type="scientific">Sulfurisphaera ohwakuensis</name>
    <dbReference type="NCBI Taxonomy" id="69656"/>
    <lineage>
        <taxon>Archaea</taxon>
        <taxon>Thermoproteota</taxon>
        <taxon>Thermoprotei</taxon>
        <taxon>Sulfolobales</taxon>
        <taxon>Sulfolobaceae</taxon>
        <taxon>Sulfurisphaera</taxon>
    </lineage>
</organism>
<evidence type="ECO:0000313" key="3">
    <source>
        <dbReference type="EMBL" id="QGR16147.1"/>
    </source>
</evidence>
<proteinExistence type="predicted"/>
<evidence type="ECO:0000259" key="1">
    <source>
        <dbReference type="Pfam" id="PF19025"/>
    </source>
</evidence>
<gene>
    <name evidence="3" type="ORF">D1869_02290</name>
    <name evidence="2" type="ORF">HNQ62_000655</name>
</gene>
<dbReference type="OrthoDB" id="38717at2157"/>
<dbReference type="Proteomes" id="UP000582213">
    <property type="component" value="Unassembled WGS sequence"/>
</dbReference>
<evidence type="ECO:0000313" key="2">
    <source>
        <dbReference type="EMBL" id="MBB5252922.1"/>
    </source>
</evidence>
<accession>A0A650CF25</accession>
<protein>
    <recommendedName>
        <fullName evidence="1">DUF5751 domain-containing protein</fullName>
    </recommendedName>
</protein>
<dbReference type="KEGG" id="soh:D1869_02290"/>